<evidence type="ECO:0008006" key="4">
    <source>
        <dbReference type="Google" id="ProtNLM"/>
    </source>
</evidence>
<organism evidence="2 3">
    <name type="scientific">Modicisalibacter muralis</name>
    <dbReference type="NCBI Taxonomy" id="119000"/>
    <lineage>
        <taxon>Bacteria</taxon>
        <taxon>Pseudomonadati</taxon>
        <taxon>Pseudomonadota</taxon>
        <taxon>Gammaproteobacteria</taxon>
        <taxon>Oceanospirillales</taxon>
        <taxon>Halomonadaceae</taxon>
        <taxon>Modicisalibacter</taxon>
    </lineage>
</organism>
<dbReference type="SUPFAM" id="SSF53850">
    <property type="entry name" value="Periplasmic binding protein-like II"/>
    <property type="match status" value="1"/>
</dbReference>
<dbReference type="Gene3D" id="3.40.190.10">
    <property type="entry name" value="Periplasmic binding protein-like II"/>
    <property type="match status" value="2"/>
</dbReference>
<dbReference type="Pfam" id="PF16868">
    <property type="entry name" value="NMT1_3"/>
    <property type="match status" value="1"/>
</dbReference>
<dbReference type="STRING" id="119000.SAMN05661010_01592"/>
<dbReference type="EMBL" id="FNGI01000003">
    <property type="protein sequence ID" value="SDL40144.1"/>
    <property type="molecule type" value="Genomic_DNA"/>
</dbReference>
<dbReference type="InterPro" id="IPR011852">
    <property type="entry name" value="TRAP_TAXI"/>
</dbReference>
<evidence type="ECO:0000313" key="2">
    <source>
        <dbReference type="EMBL" id="SDL40144.1"/>
    </source>
</evidence>
<dbReference type="Proteomes" id="UP000198654">
    <property type="component" value="Unassembled WGS sequence"/>
</dbReference>
<proteinExistence type="predicted"/>
<dbReference type="OrthoDB" id="9776669at2"/>
<sequence>MKASIRKTLLAAALLVPGLLMNTAPAAESEGYNLTVAGASPGGLWSLLGAGLDSALKAEYPGSTVTYQTSGGGIANVMVLKRGDASLAIIEDAVLRLASEGEAPFREPAKDDIRLLSYLYTWAPMQAFMREEFAEEHGIETFSDIAEVKPPITIAINKRGNIASSVAVAMLKAIGAGPEKIESWGGEIIYAASSEQSTLIQDRRIDMFLNSLFVRQSSIMQAANSIDLDLLPLSDETIKKVTAKTGTQPFVIPGGAYEWITEDTPTVSISAALAVRSDMKDETAYKLTKALYENFEKIANVHPAMKRLNPRIMASAEVIPYHDGALRYLKEAGLR</sequence>
<protein>
    <recommendedName>
        <fullName evidence="4">TRAP transporter solute receptor, TAXI family</fullName>
    </recommendedName>
</protein>
<dbReference type="NCBIfam" id="TIGR02122">
    <property type="entry name" value="TRAP_TAXI"/>
    <property type="match status" value="1"/>
</dbReference>
<accession>A0A1G9JSJ6</accession>
<dbReference type="AlphaFoldDB" id="A0A1G9JSJ6"/>
<dbReference type="PANTHER" id="PTHR42941">
    <property type="entry name" value="SLL1037 PROTEIN"/>
    <property type="match status" value="1"/>
</dbReference>
<name>A0A1G9JSJ6_9GAMM</name>
<keyword evidence="3" id="KW-1185">Reference proteome</keyword>
<reference evidence="2 3" key="1">
    <citation type="submission" date="2016-10" db="EMBL/GenBank/DDBJ databases">
        <authorList>
            <person name="de Groot N.N."/>
        </authorList>
    </citation>
    <scope>NUCLEOTIDE SEQUENCE [LARGE SCALE GENOMIC DNA]</scope>
    <source>
        <strain evidence="2 3">DSM 14789</strain>
    </source>
</reference>
<evidence type="ECO:0000313" key="3">
    <source>
        <dbReference type="Proteomes" id="UP000198654"/>
    </source>
</evidence>
<keyword evidence="1" id="KW-0732">Signal</keyword>
<dbReference type="RefSeq" id="WP_089727300.1">
    <property type="nucleotide sequence ID" value="NZ_FNGI01000003.1"/>
</dbReference>
<evidence type="ECO:0000256" key="1">
    <source>
        <dbReference type="SAM" id="SignalP"/>
    </source>
</evidence>
<dbReference type="PANTHER" id="PTHR42941:SF1">
    <property type="entry name" value="SLL1037 PROTEIN"/>
    <property type="match status" value="1"/>
</dbReference>
<feature type="chain" id="PRO_5011753183" description="TRAP transporter solute receptor, TAXI family" evidence="1">
    <location>
        <begin position="27"/>
        <end position="335"/>
    </location>
</feature>
<gene>
    <name evidence="2" type="ORF">SAMN05661010_01592</name>
</gene>
<feature type="signal peptide" evidence="1">
    <location>
        <begin position="1"/>
        <end position="26"/>
    </location>
</feature>